<dbReference type="OrthoDB" id="599464at2"/>
<keyword evidence="1" id="KW-0732">Signal</keyword>
<dbReference type="Gene3D" id="2.60.40.10">
    <property type="entry name" value="Immunoglobulins"/>
    <property type="match status" value="5"/>
</dbReference>
<evidence type="ECO:0000313" key="3">
    <source>
        <dbReference type="EMBL" id="PUZ23208.1"/>
    </source>
</evidence>
<feature type="chain" id="PRO_5015657346" description="HYR-like domain-containing protein" evidence="1">
    <location>
        <begin position="25"/>
        <end position="4800"/>
    </location>
</feature>
<dbReference type="NCBIfam" id="TIGR04131">
    <property type="entry name" value="Bac_Flav_CTERM"/>
    <property type="match status" value="1"/>
</dbReference>
<reference evidence="3 4" key="1">
    <citation type="submission" date="2018-04" db="EMBL/GenBank/DDBJ databases">
        <title>Chitinophaga fuyangensis sp. nov., isolated from soil in a chemical factory.</title>
        <authorList>
            <person name="Chen K."/>
        </authorList>
    </citation>
    <scope>NUCLEOTIDE SEQUENCE [LARGE SCALE GENOMIC DNA]</scope>
    <source>
        <strain evidence="3 4">LY-1</strain>
    </source>
</reference>
<dbReference type="InterPro" id="IPR057078">
    <property type="entry name" value="HYR-4C"/>
</dbReference>
<dbReference type="PANTHER" id="PTHR24273">
    <property type="entry name" value="FI04643P-RELATED"/>
    <property type="match status" value="1"/>
</dbReference>
<dbReference type="PANTHER" id="PTHR24273:SF32">
    <property type="entry name" value="HYALIN"/>
    <property type="match status" value="1"/>
</dbReference>
<dbReference type="InterPro" id="IPR026341">
    <property type="entry name" value="T9SS_type_B"/>
</dbReference>
<dbReference type="EMBL" id="QCYK01000003">
    <property type="protein sequence ID" value="PUZ23208.1"/>
    <property type="molecule type" value="Genomic_DNA"/>
</dbReference>
<evidence type="ECO:0000313" key="4">
    <source>
        <dbReference type="Proteomes" id="UP000244450"/>
    </source>
</evidence>
<feature type="signal peptide" evidence="1">
    <location>
        <begin position="1"/>
        <end position="24"/>
    </location>
</feature>
<dbReference type="Proteomes" id="UP000244450">
    <property type="component" value="Unassembled WGS sequence"/>
</dbReference>
<proteinExistence type="predicted"/>
<name>A0A2T7BDN2_9BACT</name>
<keyword evidence="4" id="KW-1185">Reference proteome</keyword>
<dbReference type="InterPro" id="IPR013783">
    <property type="entry name" value="Ig-like_fold"/>
</dbReference>
<dbReference type="Pfam" id="PF23237">
    <property type="entry name" value="HYR_4C"/>
    <property type="match status" value="1"/>
</dbReference>
<evidence type="ECO:0000259" key="2">
    <source>
        <dbReference type="Pfam" id="PF23237"/>
    </source>
</evidence>
<gene>
    <name evidence="3" type="ORF">DCC81_22700</name>
</gene>
<organism evidence="3 4">
    <name type="scientific">Chitinophaga parva</name>
    <dbReference type="NCBI Taxonomy" id="2169414"/>
    <lineage>
        <taxon>Bacteria</taxon>
        <taxon>Pseudomonadati</taxon>
        <taxon>Bacteroidota</taxon>
        <taxon>Chitinophagia</taxon>
        <taxon>Chitinophagales</taxon>
        <taxon>Chitinophagaceae</taxon>
        <taxon>Chitinophaga</taxon>
    </lineage>
</organism>
<evidence type="ECO:0000256" key="1">
    <source>
        <dbReference type="SAM" id="SignalP"/>
    </source>
</evidence>
<accession>A0A2T7BDN2</accession>
<dbReference type="RefSeq" id="WP_108688952.1">
    <property type="nucleotide sequence ID" value="NZ_QCYK01000003.1"/>
</dbReference>
<sequence length="4800" mass="506439">MKKFLALLYLVIATFFLGVQQVSAQSVKLNAPSDVCKGSFATMNIHLTSGTAVTNPTTVWTITKKKAGTTVTSLYGTFNGQTAASSNTDNSTVSVQFNTVDTITFTAKVPYKSGKTTIDTLTATKTIIVHDCSIDVCYGSDNSGTGFTETFGNYTDGIRHQVQAPATISYTFQSGPDGSTTTNVEDNYYCVATSTQQHDGWIKAPDHTSGDYKGAMLVCNSQNQGLAFYTRTITGLCPGAKYNFTAYFMNLNTQAILENTCAGGYMYAGVDFQIIDASTNALLATFPTYDVSMGIPNSTWNLYGGTFKTPPGVTSVKFQMVNRNPGGCGNDIAVDDITFSYCGPKMFTYIDGLKGNTSNSICQNQSVSLTGSVTPVSYFTQPTYYWQDSIAGQPGWNNITIDGSQFIKTNDSTLTVSGDVLQSNGNNSLQYFFRVKVVENGQDPNGTCARFSDPATLTVLPVPMITLDNPEICIGDSVHLVTQKVYSHYKWVINSTPVRYIEGDTSAGVFNAIADKPPVSTTYSVIGTVTFGKGKSCSRQATANVIVDTLPVGNLMPAVANICINTPVTLQANPSNAAYTIRWSTSPADVGTSITVQKSAVGSYSYSDTLFNGVCKISQTAVVNVRPMPTPSVTKDTLKQCNNGTFTLNGSTPATGQMGTWSLLAPTNGAAIAAADLHNPSASVTGLTLGSKVTAVWDIQDTVSTTSCDSSAKVVLWNRPMPTTGVINQTTLTNCAGIFNLTANSGVAGETGTWTIVSNTSGGATGVSIGSPNAASTTVTLSGTRPQTVVLAWTLNNGTCDGAADQVTLNYVAPPTISIDSVTDACASNGSFNLVINGFTGNPTKISLTGTVPGFTAWNKKVVDFTQPLKITLPVSIPTTTAAGTYKFTLTVLNDSTACSGTPITFTVPVKIASVAPTAASASPASICVSGNTTLSVTGGFLGTGAQWKWYAGTCGGTAIGTGATLTVPVTATTTYYVRAEDPAGTCSATACTNTTVTVYASATTAKAGPDQEHCSDPNFKMAADTVITGTGVWTIVSGTPVIDKPNSPTSWVSVPPGTAATLLWTVTNGPCSGGSDQVVLTNRASIANDVISANQKICLGSNANPIVSVGTLSGGSGTYTYQWQSAPKASGPFTNIAGATSAAYNPGAPTDSVFFRRIVTSGACMDTSNTIRILVVNKDPYVVSQRPDSVIQCNTALVYTNYFTQPVFADPYNTPLNITFADVTTGSCPQTMTRTWTATDSCGRKVTAKQTLTIQDTTRPVFNGPLPTDITVNCDAIPAQATLTATDACSTPTVVPTSSTVAIPGATCAKNYKLIYTWTATDACGNKAVYNQTITVQDTTRPVFTGVLPKDITVSCDAVPAQATLTASDNCSGAANVTITPSRTIVPIAGACANNYKIINTWTAKDECGNTATYTQTITVQDVTAPTFDMAAPADVVANCDAIPAPATLTASDNCSAKANVKVVQTSSTKAIPGSTCAKNYILTYIWTATDECGNSTVVKQNITVQDTTRPTFTTAVPKDVTVNCNAIPTQADLAVTDNCSATANVTIKKTSTTTSAPGACGGNYVLTYIWTATDECGNSAVVKQNITVQDTTRPTFTTAVPKDITVNCDAVPIQADMSATDNCTAAANVKIVKTSTTTPIAGACAKNYILTYIWTATDDCGNSAVVKQNITVQDTTRPTFTTAVPANITVNCDAIPAQTSMSATDNCSAAANVTVTTSQTHVAIPGACANNYKLLYTWTAKDECGNTAVVTQTITVQDTTRPTFTTPVPKDITVNCDAVPAQGSMSATDNCSAAANVTITPSQTRVAIPGACANNYKLIYTWTAKDECGNTAVVNQTVTVQDTTRPTFTTPIPANVTVNCDAVPAQIDLSATDNCSAAANVTVTKSVSAKTIGSCANNYAITYTWTAKDECGNTAIAQQVITVRDTTRPKFTMAIPANATVNCDAVPAQADLTVSDNCSPTANITVKKTSVRTNGACANSYTLVYTWTATDECGNVATASQTLTVQDTTRPYFTMAIPKDVTVNCDAIPAQAVLTAADNCSAGSKVTVTPTVSAKTPGGCGNNYTITYTWTAKDECGNTTVAKQVITVQDTTRPKFDMAVPADVTVNCDAIPTQATMTASDNCSAKANVTVTPTQAIVPIAGACANNYKIIYTWTAKDECGNTAVVSQTVTVRDTTRPTFDLPTPKDITVNCDAIPAQATMTASDNCSAKANVTVTPSQATVPIAGACANNYKLIYTWTAKDECGNTAVVSQTITVQDTTRPTFDLPTPKDITVNCDAIPAQATLTASDNCSAKAKVTVTPSQVTQAIAGACVNNYRIIYTWTAKDECGNTAVVSQTITVQDTTRPTFTTPAPKDITVNCDAIPTQADLTASDNCSAAAKVKIVKSSTTTPIAGACAKNYVLTYIWTATDECGNSAVVKQNITVQDTTRPTFSMPIPKDVTVNCDAIPAQATLTATDNCSAPAAITITKSVSAKTPGNCANNYTITYTWTAKDECGNTAVAKQVITVQDTTRPTFDLPTPKDITVNCDAIPAQATMTASDNCSAKANVTVTPSQATVPIAGACANNYKLIYTWTAKDECGNTAVVSQTITVQDTTRPTFDMPTPKDITVNCDAIPAQATLTASDNCSAKAKVTVTPGKTTQAIAGACANNYKIIYTWTAKDECGNTAVVSQTITVQDTTRPTFTVPVPKDTVVNCDAIPAQATLTASDNCSATAKVTIAKSSTTTPIAGSCAKNYILTYTWTAKDECGNTAVVSQRITVQDTTRPKFTVPTPKDTTVNCDAIPAQADLAVTDNCSVTNSVKVVKSSARTNIVGACGNHYLLTYTWTATDECGNVATVKQVITVQDTTRPKFTMPTPKDTTVNCDAVPAQSDLTVSDNCSATANVKVAKTVTRVNGTGCANNYKLIYTWTATDECFNVATVSQTITVQDTTRPKFTMAVPKDTIVNCDAIPAQTNLTASDNCSAAANVKVVKTVSRVNIPGATCTNSYKLVYTWTASDECGNKTVVTQNVTVQDTTRPKFTMPVPKDTIVNCDAVPVQSDLTASDNCSATANVIINKSVVRTAIPGACVNNYKLTYTWTATDECGNKAVVSQVVTVQDTTRPKFAMPIPLDTTVNCDAIPAQQNLNASDNCSPVNKVTIVKSAVASAIPGACGNNYKITYTWVATDECGNKATVVQVITVQDTTRPKFTTPVPKDTTVNCDAIPAQISMSAMDNCSTPANVKVTQSSTTTAIPGGCAKNYILTYSWTATDECGNAAVVKQNITVQDTTRPKFTMTTPKDTTVNCNAIPAQTDLTAADNCSGASGVKVAKSVTRVNIPGACANNYKLVYTWTASDECGNKAVVSQTITVQDTTRPTFTMAIPRDTTVNCDAVIPQATLTVLDNCSATANVAVVKTVTRVNTPGACANNYKLVYVWTATDECGNKAVATQTVTVQDTTRPKFDQPTPANITVDCDKVPVQGNLTATDNCSATANVNVVKTVTTTPIPGACANNYTLTYTWTATDECGNKSVVSQVITVVDRTKPVFSTKQPNDTTVSCDAIPTQPNLVATDNCSSAAKLVYTKGEKRVELASGACANSFQLIRTWNVKDECGNDTTVQQTITVVDNTKPTFTTSAPADVTVNCDAVPTQPDLQATDNCSPAASITITKHEIRQDGNCKNSYILVRTWTATDQCGNATTLAQTITVQDTTRPRFTPAVPADITVSCDAVPTQVTLAATDNCSAPANLQVVKTSQRVDIPGACANNYKLLYTWTVTDECGNTATATQTITVVDNKKPVFTKPAPADVTVLCDQVPAQIDLTYADNCSATDKIRYTKQVVKTSTPGACVNTYTLRYTWIITDECGNVDSTHQIINVIDTVPPVFTVTAPQDITVSCDKVPAQPTLYAKDGCDPNPITAVADERREDIPGACANNYRLIRTWTVYDACGNKATLTQIITVVDNTKPTFPNGKPADVTVECNAIPVQQPIAVADNCSATSKITETMYVWKELIAGACVNNYKLHYTWVAKDECGNVDSTSQIVTVRNTQKPTFDQVMPRDTTVNCDATLPWPTITATSACGALGNVKVVTSTSTRSVTGCKKAYTETRTWTATDECGNTATWKQVVNVQDTTRPVFTMKIPRDTTVGCDSIPAAPQLSGSDNCSGGTDLSGSYKVRTVAGNCPQSYQLIRTWTLKDACGNTNTAVQTITVRDITAPVIAPAPADITIYCQDPIPAHVTLKATDNCDATFPKNATYSEDPYVKDICNGYTITRRWSAVDACGNVAQQVIQHVIIKPCTKPALADSLPITCSSNPYITLSTKGTVNKPTYTLTAVEPAGVVNVPVSQTYNVFNLKGATSATFIVTDGLTGCVSDPKVYTLKYNTSPVVNLGRDTSICGGNSLVLDAGAANFNYNIVWSTGEKTQRINITKAGTYWVRVTNANCVVTDTIKVGLIPTPLVDIPDTTICRGQTVKLDAYVSGAAYLWSNGTTSSSIITGAQDQYWVKVSKNGCITIDTVNVTVNPPPDIQLKQDTAICPGQSVMLTVSADGGRIRWVNGSTQPSIVVTKPGGYWVTVTKDNCVVRDTVNVREQPKLKLDLGADQELCPGSQITLDATNADAISYLWNDGDPDPVKTVTTAGLYKVAVMDRFCQMVYFDSVDVSMSSIPTVSLGNDTVMCNGETLVLTPKGSNIKSVLWSDGSTGSTLKVTKPGTYTVTAFNECGSSTDQVTVTFQDCVPNPTFPNAFSPNGDGKNDIFLPTVRGPMYNYELRIFNRWGQLIFLSTDAKKGWDGTFNGEPVEIGTYVYWVTYKVTPTGPANIIKGSVVLIR</sequence>
<feature type="domain" description="HYR-like" evidence="2">
    <location>
        <begin position="2435"/>
        <end position="2509"/>
    </location>
</feature>
<protein>
    <recommendedName>
        <fullName evidence="2">HYR-like domain-containing protein</fullName>
    </recommendedName>
</protein>
<dbReference type="Pfam" id="PF13585">
    <property type="entry name" value="CHU_C"/>
    <property type="match status" value="1"/>
</dbReference>
<comment type="caution">
    <text evidence="3">The sequence shown here is derived from an EMBL/GenBank/DDBJ whole genome shotgun (WGS) entry which is preliminary data.</text>
</comment>